<accession>A0A151X0Z1</accession>
<gene>
    <name evidence="1" type="ORF">ALC60_07163</name>
</gene>
<reference evidence="1 2" key="1">
    <citation type="submission" date="2015-09" db="EMBL/GenBank/DDBJ databases">
        <title>Trachymyrmex zeteki WGS genome.</title>
        <authorList>
            <person name="Nygaard S."/>
            <person name="Hu H."/>
            <person name="Boomsma J."/>
            <person name="Zhang G."/>
        </authorList>
    </citation>
    <scope>NUCLEOTIDE SEQUENCE [LARGE SCALE GENOMIC DNA]</scope>
    <source>
        <strain evidence="1">Tzet28-1</strain>
        <tissue evidence="1">Whole body</tissue>
    </source>
</reference>
<feature type="non-terminal residue" evidence="1">
    <location>
        <position position="1"/>
    </location>
</feature>
<evidence type="ECO:0000313" key="2">
    <source>
        <dbReference type="Proteomes" id="UP000075809"/>
    </source>
</evidence>
<sequence>IEKMEILLSDTDTYTNLKRNPINKVEGFFTIPYVPHIFDNFKRFFKGNQFIRLAYMGINKLSAFIKCQKDKLSTFSRSNVVYKINCQNCDASYIGQTKRLLKIRIP</sequence>
<evidence type="ECO:0000313" key="1">
    <source>
        <dbReference type="EMBL" id="KYQ53918.1"/>
    </source>
</evidence>
<name>A0A151X0Z1_9HYME</name>
<proteinExistence type="predicted"/>
<organism evidence="1 2">
    <name type="scientific">Mycetomoellerius zeteki</name>
    <dbReference type="NCBI Taxonomy" id="64791"/>
    <lineage>
        <taxon>Eukaryota</taxon>
        <taxon>Metazoa</taxon>
        <taxon>Ecdysozoa</taxon>
        <taxon>Arthropoda</taxon>
        <taxon>Hexapoda</taxon>
        <taxon>Insecta</taxon>
        <taxon>Pterygota</taxon>
        <taxon>Neoptera</taxon>
        <taxon>Endopterygota</taxon>
        <taxon>Hymenoptera</taxon>
        <taxon>Apocrita</taxon>
        <taxon>Aculeata</taxon>
        <taxon>Formicoidea</taxon>
        <taxon>Formicidae</taxon>
        <taxon>Myrmicinae</taxon>
        <taxon>Mycetomoellerius</taxon>
    </lineage>
</organism>
<dbReference type="Proteomes" id="UP000075809">
    <property type="component" value="Unassembled WGS sequence"/>
</dbReference>
<dbReference type="STRING" id="64791.A0A151X0Z1"/>
<keyword evidence="2" id="KW-1185">Reference proteome</keyword>
<dbReference type="AlphaFoldDB" id="A0A151X0Z1"/>
<protein>
    <submittedName>
        <fullName evidence="1">Uncharacterized protein</fullName>
    </submittedName>
</protein>
<dbReference type="EMBL" id="KQ982609">
    <property type="protein sequence ID" value="KYQ53918.1"/>
    <property type="molecule type" value="Genomic_DNA"/>
</dbReference>